<keyword evidence="5" id="KW-1185">Reference proteome</keyword>
<accession>A0A5C3F6T8</accession>
<protein>
    <recommendedName>
        <fullName evidence="3">Thioesterase domain-containing protein</fullName>
    </recommendedName>
</protein>
<evidence type="ECO:0000256" key="1">
    <source>
        <dbReference type="SAM" id="MobiDB-lite"/>
    </source>
</evidence>
<keyword evidence="2" id="KW-0812">Transmembrane</keyword>
<feature type="compositionally biased region" description="Low complexity" evidence="1">
    <location>
        <begin position="34"/>
        <end position="73"/>
    </location>
</feature>
<keyword evidence="2" id="KW-0472">Membrane</keyword>
<dbReference type="EMBL" id="OOIP01000013">
    <property type="protein sequence ID" value="SPO39149.1"/>
    <property type="molecule type" value="Genomic_DNA"/>
</dbReference>
<dbReference type="InterPro" id="IPR029069">
    <property type="entry name" value="HotDog_dom_sf"/>
</dbReference>
<dbReference type="Gene3D" id="3.10.129.10">
    <property type="entry name" value="Hotdog Thioesterase"/>
    <property type="match status" value="1"/>
</dbReference>
<dbReference type="SUPFAM" id="SSF54637">
    <property type="entry name" value="Thioesterase/thiol ester dehydrase-isomerase"/>
    <property type="match status" value="1"/>
</dbReference>
<organism evidence="4 5">
    <name type="scientific">Pseudozyma flocculosa</name>
    <dbReference type="NCBI Taxonomy" id="84751"/>
    <lineage>
        <taxon>Eukaryota</taxon>
        <taxon>Fungi</taxon>
        <taxon>Dikarya</taxon>
        <taxon>Basidiomycota</taxon>
        <taxon>Ustilaginomycotina</taxon>
        <taxon>Ustilaginomycetes</taxon>
        <taxon>Ustilaginales</taxon>
        <taxon>Ustilaginaceae</taxon>
        <taxon>Pseudozyma</taxon>
    </lineage>
</organism>
<dbReference type="AlphaFoldDB" id="A0A5C3F6T8"/>
<keyword evidence="2" id="KW-1133">Transmembrane helix</keyword>
<evidence type="ECO:0000313" key="4">
    <source>
        <dbReference type="EMBL" id="SPO39149.1"/>
    </source>
</evidence>
<evidence type="ECO:0000313" key="5">
    <source>
        <dbReference type="Proteomes" id="UP000323386"/>
    </source>
</evidence>
<evidence type="ECO:0000256" key="2">
    <source>
        <dbReference type="SAM" id="Phobius"/>
    </source>
</evidence>
<dbReference type="OrthoDB" id="506431at2759"/>
<dbReference type="PANTHER" id="PTHR47260:SF1">
    <property type="entry name" value="UPF0644 PROTEIN PB2B4.06"/>
    <property type="match status" value="1"/>
</dbReference>
<dbReference type="Proteomes" id="UP000323386">
    <property type="component" value="Unassembled WGS sequence"/>
</dbReference>
<dbReference type="CDD" id="cd03443">
    <property type="entry name" value="PaaI_thioesterase"/>
    <property type="match status" value="1"/>
</dbReference>
<dbReference type="PANTHER" id="PTHR47260">
    <property type="entry name" value="UPF0644 PROTEIN PB2B4.06"/>
    <property type="match status" value="1"/>
</dbReference>
<dbReference type="Pfam" id="PF03061">
    <property type="entry name" value="4HBT"/>
    <property type="match status" value="1"/>
</dbReference>
<gene>
    <name evidence="4" type="ORF">PSFLO_04628</name>
</gene>
<evidence type="ECO:0000259" key="3">
    <source>
        <dbReference type="Pfam" id="PF03061"/>
    </source>
</evidence>
<proteinExistence type="predicted"/>
<feature type="domain" description="Thioesterase" evidence="3">
    <location>
        <begin position="278"/>
        <end position="352"/>
    </location>
</feature>
<feature type="region of interest" description="Disordered" evidence="1">
    <location>
        <begin position="26"/>
        <end position="84"/>
    </location>
</feature>
<name>A0A5C3F6T8_9BASI</name>
<dbReference type="InterPro" id="IPR006683">
    <property type="entry name" value="Thioestr_dom"/>
</dbReference>
<feature type="transmembrane region" description="Helical" evidence="2">
    <location>
        <begin position="92"/>
        <end position="118"/>
    </location>
</feature>
<sequence length="381" mass="40051">MAVNPTLALRQPLRLVGQAARRPRLARIATPSNSAPSGLTSPTSTLSATRSASTAPLRPRTVRSPRTSSASPRYLSTTPPNKAGARSAVGTAVLVSVVGIAAYVLGSIYPSAVLSIIYPRPGPPRLRDDSPEAQAHAEAVEKALHALPIVKQLKSQSVASGAAADLPACKEGTLDPTQQKVIPADGKIAGANIALSGPGLEGGEADRHHYVMTRPYLRYDAVKAQHSLTAGSLRGPGMIAIPPVVFAKTAVGAKETGGSEGDSVILVHLGRSLCGHDGIIHGGMLATICDEALARTAMYNLPGHIGVTAKLEINYRKPTRADQFIVVKTQLVEAKGRKAQVTAQVENLEGTLLLDSKALFIEPKYAKYFLDAETMKRHLEG</sequence>
<dbReference type="InterPro" id="IPR052061">
    <property type="entry name" value="PTE-AB_protein"/>
</dbReference>
<reference evidence="4 5" key="1">
    <citation type="submission" date="2018-03" db="EMBL/GenBank/DDBJ databases">
        <authorList>
            <person name="Guldener U."/>
        </authorList>
    </citation>
    <scope>NUCLEOTIDE SEQUENCE [LARGE SCALE GENOMIC DNA]</scope>
    <source>
        <strain evidence="4 5">DAOM196992</strain>
    </source>
</reference>